<dbReference type="SUPFAM" id="SSF52141">
    <property type="entry name" value="Uracil-DNA glycosylase-like"/>
    <property type="match status" value="1"/>
</dbReference>
<keyword evidence="4" id="KW-1185">Reference proteome</keyword>
<comment type="caution">
    <text evidence="3">The sequence shown here is derived from an EMBL/GenBank/DDBJ whole genome shotgun (WGS) entry which is preliminary data.</text>
</comment>
<evidence type="ECO:0000313" key="3">
    <source>
        <dbReference type="EMBL" id="MCM8556826.1"/>
    </source>
</evidence>
<evidence type="ECO:0000256" key="1">
    <source>
        <dbReference type="SAM" id="MobiDB-lite"/>
    </source>
</evidence>
<dbReference type="RefSeq" id="WP_252112361.1">
    <property type="nucleotide sequence ID" value="NZ_JAMSHT010000001.1"/>
</dbReference>
<gene>
    <name evidence="3" type="ORF">NDO55_03215</name>
</gene>
<feature type="region of interest" description="Disordered" evidence="1">
    <location>
        <begin position="35"/>
        <end position="59"/>
    </location>
</feature>
<evidence type="ECO:0000259" key="2">
    <source>
        <dbReference type="Pfam" id="PF03167"/>
    </source>
</evidence>
<dbReference type="Pfam" id="PF03167">
    <property type="entry name" value="UDG"/>
    <property type="match status" value="1"/>
</dbReference>
<dbReference type="AlphaFoldDB" id="A0A9X2J310"/>
<dbReference type="Gene3D" id="3.40.470.10">
    <property type="entry name" value="Uracil-DNA glycosylase-like domain"/>
    <property type="match status" value="1"/>
</dbReference>
<evidence type="ECO:0000313" key="4">
    <source>
        <dbReference type="Proteomes" id="UP001155128"/>
    </source>
</evidence>
<protein>
    <recommendedName>
        <fullName evidence="2">Uracil-DNA glycosylase-like domain-containing protein</fullName>
    </recommendedName>
</protein>
<accession>A0A9X2J310</accession>
<dbReference type="InterPro" id="IPR036895">
    <property type="entry name" value="Uracil-DNA_glycosylase-like_sf"/>
</dbReference>
<reference evidence="3" key="1">
    <citation type="submission" date="2022-06" db="EMBL/GenBank/DDBJ databases">
        <title>Sphingomicrobium sedimins sp. nov., a marine bacterium isolated from tidal flat.</title>
        <authorList>
            <person name="Kim C.-H."/>
            <person name="Yoo Y."/>
            <person name="Kim J.-J."/>
        </authorList>
    </citation>
    <scope>NUCLEOTIDE SEQUENCE</scope>
    <source>
        <strain evidence="3">GRR-S6-50</strain>
    </source>
</reference>
<dbReference type="Proteomes" id="UP001155128">
    <property type="component" value="Unassembled WGS sequence"/>
</dbReference>
<dbReference type="EMBL" id="JAMSHT010000001">
    <property type="protein sequence ID" value="MCM8556826.1"/>
    <property type="molecule type" value="Genomic_DNA"/>
</dbReference>
<feature type="domain" description="Uracil-DNA glycosylase-like" evidence="2">
    <location>
        <begin position="112"/>
        <end position="236"/>
    </location>
</feature>
<dbReference type="InterPro" id="IPR005122">
    <property type="entry name" value="Uracil-DNA_glycosylase-like"/>
</dbReference>
<name>A0A9X2J310_9SPHN</name>
<organism evidence="3 4">
    <name type="scientific">Sphingomicrobium sediminis</name>
    <dbReference type="NCBI Taxonomy" id="2950949"/>
    <lineage>
        <taxon>Bacteria</taxon>
        <taxon>Pseudomonadati</taxon>
        <taxon>Pseudomonadota</taxon>
        <taxon>Alphaproteobacteria</taxon>
        <taxon>Sphingomonadales</taxon>
        <taxon>Sphingomonadaceae</taxon>
        <taxon>Sphingomicrobium</taxon>
    </lineage>
</organism>
<proteinExistence type="predicted"/>
<sequence>MNQGVGIDREAAAALLGWWRDAGVDVATRGDAPSWRSLAKKPVQDATPEPVPSPVAEAPLPAAPAAAPVATPQQPLPDTLDAIKQWHEARANELGAPLVPANLNENAPLLAVGGRAETANAAFEGEIGTLFNRMMAAIGVEAPSTLLIEPVLMPGTASQRTLPDDLVEVARRSIAGAKPQRLLIFGNQASQSLLGMPLAKARGQLHHFNSIPTVATLHPRWLIERPRDKRLAWEDMLILMGAQ</sequence>